<evidence type="ECO:0000313" key="4">
    <source>
        <dbReference type="EMBL" id="SDG03899.1"/>
    </source>
</evidence>
<dbReference type="InterPro" id="IPR036465">
    <property type="entry name" value="vWFA_dom_sf"/>
</dbReference>
<sequence>MRYSAPVAALLCASLLAFPLPALAQSAAQADAKTQTLNVDARLVVVPVTVRDSKEKLVRTLTKDDFTLTVDAKSQNIRYFDKENNLPLTLGLMVDVSGSQRTVLDAERTASSSFLDNMLQPDRDKAFVIQFGRQADLLADVTSSMPKLQAALQKIDSDREKPQFNQDDRSDNGSGNSGNSGSSNNGGYGNGGYGSGGYGGQGRHGGGQRPGGGGQRSGAGGGTLLYDAVYLASTEVLPKPAKDAKPAGPSRRALILLTDGDDRGSRETLTDAIEAAQRADFTVYAIYYKGEQDHNGYGNGFPGRFPGGRGGFPGGGGRMGDQGSREKNDGKKILQRMTEETGGRMFEVTKKYTVADIYKDIAEELRSQYRLGFSPVNNDDGYHRLTVDIPKQKKLILQYRDGYYTGAPKQQ</sequence>
<dbReference type="NCBIfam" id="TIGR03436">
    <property type="entry name" value="acidobact_VWFA"/>
    <property type="match status" value="1"/>
</dbReference>
<organism evidence="4 5">
    <name type="scientific">Terriglobus roseus</name>
    <dbReference type="NCBI Taxonomy" id="392734"/>
    <lineage>
        <taxon>Bacteria</taxon>
        <taxon>Pseudomonadati</taxon>
        <taxon>Acidobacteriota</taxon>
        <taxon>Terriglobia</taxon>
        <taxon>Terriglobales</taxon>
        <taxon>Acidobacteriaceae</taxon>
        <taxon>Terriglobus</taxon>
    </lineage>
</organism>
<proteinExistence type="predicted"/>
<dbReference type="InterPro" id="IPR017802">
    <property type="entry name" value="VWFA-rel_acidobac-type"/>
</dbReference>
<dbReference type="Proteomes" id="UP000182427">
    <property type="component" value="Chromosome I"/>
</dbReference>
<feature type="compositionally biased region" description="Gly residues" evidence="1">
    <location>
        <begin position="184"/>
        <end position="219"/>
    </location>
</feature>
<evidence type="ECO:0000256" key="2">
    <source>
        <dbReference type="SAM" id="SignalP"/>
    </source>
</evidence>
<protein>
    <submittedName>
        <fullName evidence="4">VWFA-related domain-containing protein</fullName>
    </submittedName>
</protein>
<reference evidence="4 5" key="1">
    <citation type="submission" date="2016-10" db="EMBL/GenBank/DDBJ databases">
        <authorList>
            <person name="de Groot N.N."/>
        </authorList>
    </citation>
    <scope>NUCLEOTIDE SEQUENCE [LARGE SCALE GENOMIC DNA]</scope>
    <source>
        <strain evidence="4 5">GAS232</strain>
    </source>
</reference>
<feature type="compositionally biased region" description="Low complexity" evidence="1">
    <location>
        <begin position="172"/>
        <end position="183"/>
    </location>
</feature>
<feature type="domain" description="VWFA" evidence="3">
    <location>
        <begin position="87"/>
        <end position="338"/>
    </location>
</feature>
<evidence type="ECO:0000256" key="1">
    <source>
        <dbReference type="SAM" id="MobiDB-lite"/>
    </source>
</evidence>
<dbReference type="OrthoDB" id="115020at2"/>
<dbReference type="PROSITE" id="PS00430">
    <property type="entry name" value="TONB_DEPENDENT_REC_1"/>
    <property type="match status" value="1"/>
</dbReference>
<keyword evidence="2" id="KW-0732">Signal</keyword>
<dbReference type="SMART" id="SM00327">
    <property type="entry name" value="VWA"/>
    <property type="match status" value="1"/>
</dbReference>
<dbReference type="Gene3D" id="3.40.50.410">
    <property type="entry name" value="von Willebrand factor, type A domain"/>
    <property type="match status" value="1"/>
</dbReference>
<feature type="region of interest" description="Disordered" evidence="1">
    <location>
        <begin position="154"/>
        <end position="219"/>
    </location>
</feature>
<dbReference type="InterPro" id="IPR002035">
    <property type="entry name" value="VWF_A"/>
</dbReference>
<gene>
    <name evidence="4" type="ORF">SAMN05444167_4063</name>
</gene>
<dbReference type="EMBL" id="LT629690">
    <property type="protein sequence ID" value="SDG03899.1"/>
    <property type="molecule type" value="Genomic_DNA"/>
</dbReference>
<evidence type="ECO:0000259" key="3">
    <source>
        <dbReference type="SMART" id="SM00327"/>
    </source>
</evidence>
<feature type="compositionally biased region" description="Basic and acidic residues" evidence="1">
    <location>
        <begin position="155"/>
        <end position="171"/>
    </location>
</feature>
<dbReference type="RefSeq" id="WP_083346751.1">
    <property type="nucleotide sequence ID" value="NZ_LT629690.1"/>
</dbReference>
<name>A0A1G7R1A1_9BACT</name>
<feature type="signal peptide" evidence="2">
    <location>
        <begin position="1"/>
        <end position="24"/>
    </location>
</feature>
<dbReference type="SUPFAM" id="SSF53300">
    <property type="entry name" value="vWA-like"/>
    <property type="match status" value="2"/>
</dbReference>
<feature type="chain" id="PRO_5009242513" evidence="2">
    <location>
        <begin position="25"/>
        <end position="411"/>
    </location>
</feature>
<keyword evidence="5" id="KW-1185">Reference proteome</keyword>
<dbReference type="AlphaFoldDB" id="A0A1G7R1A1"/>
<dbReference type="InterPro" id="IPR010916">
    <property type="entry name" value="TonB_box_CS"/>
</dbReference>
<accession>A0A1G7R1A1</accession>
<evidence type="ECO:0000313" key="5">
    <source>
        <dbReference type="Proteomes" id="UP000182427"/>
    </source>
</evidence>